<dbReference type="EMBL" id="BAAAJX010000003">
    <property type="protein sequence ID" value="GAA1492643.1"/>
    <property type="molecule type" value="Genomic_DNA"/>
</dbReference>
<evidence type="ECO:0000313" key="3">
    <source>
        <dbReference type="Proteomes" id="UP001501742"/>
    </source>
</evidence>
<comment type="caution">
    <text evidence="2">The sequence shown here is derived from an EMBL/GenBank/DDBJ whole genome shotgun (WGS) entry which is preliminary data.</text>
</comment>
<evidence type="ECO:0008006" key="4">
    <source>
        <dbReference type="Google" id="ProtNLM"/>
    </source>
</evidence>
<sequence>MITMPPPEGAALDAAITPIRRAVLEQTVARRRTRSRWTFGALGTVAAVTVTATVLVVGNVTGASDSVPIVGSGPQAATAAEVLQRAADVTVRTSDPVVVPGQFRKVEVQEASQAFFTEDMSALVPYSITVYQPADPSAQWTLVRDSGQPTQYFPAAKAAEAESVWNRDPQGYPVETLHAAGGAFYGTPWTPAELAEMPRDPAALYGWVSDHATGSASHEEAMTTLITDDLGTGMVPADLRSAMYQVLAKIPGTTITHDAVTLDGRTGIGIGRDEAARQGEHSEIVIDPQSGDFIGTRTLVGAGNPTLPEGTVFDSTAVTTTVVDSAP</sequence>
<keyword evidence="1" id="KW-0472">Membrane</keyword>
<keyword evidence="1" id="KW-1133">Transmembrane helix</keyword>
<protein>
    <recommendedName>
        <fullName evidence="4">CU044_5270 family protein</fullName>
    </recommendedName>
</protein>
<evidence type="ECO:0000313" key="2">
    <source>
        <dbReference type="EMBL" id="GAA1492643.1"/>
    </source>
</evidence>
<evidence type="ECO:0000256" key="1">
    <source>
        <dbReference type="SAM" id="Phobius"/>
    </source>
</evidence>
<proteinExistence type="predicted"/>
<dbReference type="Proteomes" id="UP001501742">
    <property type="component" value="Unassembled WGS sequence"/>
</dbReference>
<dbReference type="RefSeq" id="WP_204607837.1">
    <property type="nucleotide sequence ID" value="NZ_BAAAJX010000003.1"/>
</dbReference>
<gene>
    <name evidence="2" type="ORF">GCM10009627_09890</name>
</gene>
<dbReference type="InterPro" id="IPR047789">
    <property type="entry name" value="CU044_5270-like"/>
</dbReference>
<accession>A0ABP4K3N6</accession>
<keyword evidence="1" id="KW-0812">Transmembrane</keyword>
<feature type="transmembrane region" description="Helical" evidence="1">
    <location>
        <begin position="37"/>
        <end position="58"/>
    </location>
</feature>
<reference evidence="3" key="1">
    <citation type="journal article" date="2019" name="Int. J. Syst. Evol. Microbiol.">
        <title>The Global Catalogue of Microorganisms (GCM) 10K type strain sequencing project: providing services to taxonomists for standard genome sequencing and annotation.</title>
        <authorList>
            <consortium name="The Broad Institute Genomics Platform"/>
            <consortium name="The Broad Institute Genome Sequencing Center for Infectious Disease"/>
            <person name="Wu L."/>
            <person name="Ma J."/>
        </authorList>
    </citation>
    <scope>NUCLEOTIDE SEQUENCE [LARGE SCALE GENOMIC DNA]</scope>
    <source>
        <strain evidence="3">JCM 12140</strain>
    </source>
</reference>
<keyword evidence="3" id="KW-1185">Reference proteome</keyword>
<organism evidence="2 3">
    <name type="scientific">Curtobacterium herbarum</name>
    <dbReference type="NCBI Taxonomy" id="150122"/>
    <lineage>
        <taxon>Bacteria</taxon>
        <taxon>Bacillati</taxon>
        <taxon>Actinomycetota</taxon>
        <taxon>Actinomycetes</taxon>
        <taxon>Micrococcales</taxon>
        <taxon>Microbacteriaceae</taxon>
        <taxon>Curtobacterium</taxon>
    </lineage>
</organism>
<dbReference type="NCBIfam" id="NF038083">
    <property type="entry name" value="CU044_5270_fam"/>
    <property type="match status" value="1"/>
</dbReference>
<name>A0ABP4K3N6_9MICO</name>